<dbReference type="PROSITE" id="PS51277">
    <property type="entry name" value="BURP"/>
    <property type="match status" value="1"/>
</dbReference>
<accession>W1PZP5</accession>
<dbReference type="InterPro" id="IPR004873">
    <property type="entry name" value="BURP_dom"/>
</dbReference>
<feature type="signal peptide" evidence="1">
    <location>
        <begin position="1"/>
        <end position="19"/>
    </location>
</feature>
<gene>
    <name evidence="3" type="ORF">AMTR_s00041p00236010</name>
</gene>
<reference evidence="4" key="1">
    <citation type="journal article" date="2013" name="Science">
        <title>The Amborella genome and the evolution of flowering plants.</title>
        <authorList>
            <consortium name="Amborella Genome Project"/>
        </authorList>
    </citation>
    <scope>NUCLEOTIDE SEQUENCE [LARGE SCALE GENOMIC DNA]</scope>
</reference>
<name>W1PZP5_AMBTC</name>
<dbReference type="Pfam" id="PF03181">
    <property type="entry name" value="BURP"/>
    <property type="match status" value="1"/>
</dbReference>
<sequence length="178" mass="20167">MERFPLACALLLIAGRVSHYCVLATPESYWTQVFPNNPLPDVIRSRLRPVPSGLMHIGSGNRDPRFLNNEFTKESRAKETTSFLEEELKVGMNKIFHLHKADFNNNSPFLPREDADAIPFSSAQLPRILRHFSIPPASSEAHEMHATLSWCESNKGKDKCLTSLEAMIDYVTPIFSRP</sequence>
<proteinExistence type="predicted"/>
<feature type="chain" id="PRO_5004808316" description="BURP domain-containing protein" evidence="1">
    <location>
        <begin position="20"/>
        <end position="178"/>
    </location>
</feature>
<evidence type="ECO:0000313" key="3">
    <source>
        <dbReference type="EMBL" id="ERN13556.1"/>
    </source>
</evidence>
<dbReference type="InterPro" id="IPR044816">
    <property type="entry name" value="BURP"/>
</dbReference>
<organism evidence="3 4">
    <name type="scientific">Amborella trichopoda</name>
    <dbReference type="NCBI Taxonomy" id="13333"/>
    <lineage>
        <taxon>Eukaryota</taxon>
        <taxon>Viridiplantae</taxon>
        <taxon>Streptophyta</taxon>
        <taxon>Embryophyta</taxon>
        <taxon>Tracheophyta</taxon>
        <taxon>Spermatophyta</taxon>
        <taxon>Magnoliopsida</taxon>
        <taxon>Amborellales</taxon>
        <taxon>Amborellaceae</taxon>
        <taxon>Amborella</taxon>
    </lineage>
</organism>
<dbReference type="OMA" id="AHEMHAT"/>
<evidence type="ECO:0000313" key="4">
    <source>
        <dbReference type="Proteomes" id="UP000017836"/>
    </source>
</evidence>
<dbReference type="EMBL" id="KI392588">
    <property type="protein sequence ID" value="ERN13556.1"/>
    <property type="molecule type" value="Genomic_DNA"/>
</dbReference>
<dbReference type="Proteomes" id="UP000017836">
    <property type="component" value="Unassembled WGS sequence"/>
</dbReference>
<dbReference type="PANTHER" id="PTHR31236">
    <property type="entry name" value="BURP DOMAIN PROTEIN USPL1-LIKE"/>
    <property type="match status" value="1"/>
</dbReference>
<evidence type="ECO:0000259" key="2">
    <source>
        <dbReference type="PROSITE" id="PS51277"/>
    </source>
</evidence>
<dbReference type="HOGENOM" id="CLU_112298_0_0_1"/>
<feature type="domain" description="BURP" evidence="2">
    <location>
        <begin position="82"/>
        <end position="178"/>
    </location>
</feature>
<keyword evidence="4" id="KW-1185">Reference proteome</keyword>
<dbReference type="PANTHER" id="PTHR31236:SF2">
    <property type="entry name" value="BURP DOMAIN PROTEIN RD22"/>
    <property type="match status" value="1"/>
</dbReference>
<dbReference type="AlphaFoldDB" id="W1PZP5"/>
<keyword evidence="1" id="KW-0732">Signal</keyword>
<dbReference type="Gramene" id="ERN13556">
    <property type="protein sequence ID" value="ERN13556"/>
    <property type="gene ID" value="AMTR_s00041p00236010"/>
</dbReference>
<evidence type="ECO:0000256" key="1">
    <source>
        <dbReference type="SAM" id="SignalP"/>
    </source>
</evidence>
<protein>
    <recommendedName>
        <fullName evidence="2">BURP domain-containing protein</fullName>
    </recommendedName>
</protein>